<name>A0A0F9H5E7_9ZZZZ</name>
<evidence type="ECO:0000256" key="1">
    <source>
        <dbReference type="SAM" id="MobiDB-lite"/>
    </source>
</evidence>
<reference evidence="2" key="1">
    <citation type="journal article" date="2015" name="Nature">
        <title>Complex archaea that bridge the gap between prokaryotes and eukaryotes.</title>
        <authorList>
            <person name="Spang A."/>
            <person name="Saw J.H."/>
            <person name="Jorgensen S.L."/>
            <person name="Zaremba-Niedzwiedzka K."/>
            <person name="Martijn J."/>
            <person name="Lind A.E."/>
            <person name="van Eijk R."/>
            <person name="Schleper C."/>
            <person name="Guy L."/>
            <person name="Ettema T.J."/>
        </authorList>
    </citation>
    <scope>NUCLEOTIDE SEQUENCE</scope>
</reference>
<evidence type="ECO:0000313" key="2">
    <source>
        <dbReference type="EMBL" id="KKL70502.1"/>
    </source>
</evidence>
<accession>A0A0F9H5E7</accession>
<dbReference type="AlphaFoldDB" id="A0A0F9H5E7"/>
<gene>
    <name evidence="2" type="ORF">LCGC14_2104300</name>
</gene>
<sequence length="168" mass="19149">MELSTTNRAILDLAEGIGELLEIEDLDVFFSWRLSSIAVVIEPKIKAYTETKRKLDKEFSEFKKDKEGETSQKVPPEKIDEWVGKNEVLLEAGIEFTSIGSVKLSELRKMSEEEGIPLSGKMIHLIRAVVVEDVDPKDGKKKEEPKEEKKSRASRRAEAKEQKEEETE</sequence>
<feature type="region of interest" description="Disordered" evidence="1">
    <location>
        <begin position="134"/>
        <end position="168"/>
    </location>
</feature>
<organism evidence="2">
    <name type="scientific">marine sediment metagenome</name>
    <dbReference type="NCBI Taxonomy" id="412755"/>
    <lineage>
        <taxon>unclassified sequences</taxon>
        <taxon>metagenomes</taxon>
        <taxon>ecological metagenomes</taxon>
    </lineage>
</organism>
<protein>
    <submittedName>
        <fullName evidence="2">Uncharacterized protein</fullName>
    </submittedName>
</protein>
<comment type="caution">
    <text evidence="2">The sequence shown here is derived from an EMBL/GenBank/DDBJ whole genome shotgun (WGS) entry which is preliminary data.</text>
</comment>
<proteinExistence type="predicted"/>
<dbReference type="EMBL" id="LAZR01025877">
    <property type="protein sequence ID" value="KKL70502.1"/>
    <property type="molecule type" value="Genomic_DNA"/>
</dbReference>